<evidence type="ECO:0000259" key="4">
    <source>
        <dbReference type="PROSITE" id="PS50949"/>
    </source>
</evidence>
<keyword evidence="1" id="KW-0805">Transcription regulation</keyword>
<keyword evidence="2" id="KW-0238">DNA-binding</keyword>
<proteinExistence type="predicted"/>
<keyword evidence="3" id="KW-0804">Transcription</keyword>
<sequence>MICHIDAGNGIPIYEQIERQVKFAVANGSLLVGERVPSVRELATQTAVNVNTVARAYRELQQQGVLNSIRGTGLAVSMEAKKICQQGRLQMIRDRLRSVLQEALQNQIAVEEIRTLVDEEWTELSQNVGPP</sequence>
<dbReference type="RefSeq" id="WP_077025348.1">
    <property type="nucleotide sequence ID" value="NZ_CP017641.1"/>
</dbReference>
<name>A0A1P8WIU3_9PLAN</name>
<evidence type="ECO:0000313" key="5">
    <source>
        <dbReference type="EMBL" id="APZ93971.1"/>
    </source>
</evidence>
<dbReference type="PANTHER" id="PTHR38445">
    <property type="entry name" value="HTH-TYPE TRANSCRIPTIONAL REPRESSOR YTRA"/>
    <property type="match status" value="1"/>
</dbReference>
<dbReference type="KEGG" id="fmr:Fuma_03589"/>
<keyword evidence="6" id="KW-1185">Reference proteome</keyword>
<dbReference type="STRING" id="1891926.Fuma_03589"/>
<accession>A0A1P8WIU3</accession>
<evidence type="ECO:0000256" key="2">
    <source>
        <dbReference type="ARBA" id="ARBA00023125"/>
    </source>
</evidence>
<evidence type="ECO:0000313" key="6">
    <source>
        <dbReference type="Proteomes" id="UP000187735"/>
    </source>
</evidence>
<dbReference type="OrthoDB" id="9801546at2"/>
<evidence type="ECO:0000256" key="1">
    <source>
        <dbReference type="ARBA" id="ARBA00023015"/>
    </source>
</evidence>
<dbReference type="InterPro" id="IPR036388">
    <property type="entry name" value="WH-like_DNA-bd_sf"/>
</dbReference>
<dbReference type="GO" id="GO:0003700">
    <property type="term" value="F:DNA-binding transcription factor activity"/>
    <property type="evidence" value="ECO:0007669"/>
    <property type="project" value="InterPro"/>
</dbReference>
<dbReference type="CDD" id="cd07377">
    <property type="entry name" value="WHTH_GntR"/>
    <property type="match status" value="1"/>
</dbReference>
<dbReference type="SMART" id="SM00345">
    <property type="entry name" value="HTH_GNTR"/>
    <property type="match status" value="1"/>
</dbReference>
<dbReference type="InterPro" id="IPR000524">
    <property type="entry name" value="Tscrpt_reg_HTH_GntR"/>
</dbReference>
<dbReference type="Pfam" id="PF00392">
    <property type="entry name" value="GntR"/>
    <property type="match status" value="1"/>
</dbReference>
<dbReference type="GO" id="GO:0003677">
    <property type="term" value="F:DNA binding"/>
    <property type="evidence" value="ECO:0007669"/>
    <property type="project" value="UniProtKB-KW"/>
</dbReference>
<dbReference type="InterPro" id="IPR036390">
    <property type="entry name" value="WH_DNA-bd_sf"/>
</dbReference>
<dbReference type="Gene3D" id="1.10.10.10">
    <property type="entry name" value="Winged helix-like DNA-binding domain superfamily/Winged helix DNA-binding domain"/>
    <property type="match status" value="1"/>
</dbReference>
<feature type="domain" description="HTH gntR-type" evidence="4">
    <location>
        <begin position="11"/>
        <end position="79"/>
    </location>
</feature>
<dbReference type="PANTHER" id="PTHR38445:SF7">
    <property type="entry name" value="GNTR-FAMILY TRANSCRIPTIONAL REGULATOR"/>
    <property type="match status" value="1"/>
</dbReference>
<dbReference type="EMBL" id="CP017641">
    <property type="protein sequence ID" value="APZ93971.1"/>
    <property type="molecule type" value="Genomic_DNA"/>
</dbReference>
<gene>
    <name evidence="5" type="primary">ytrA</name>
    <name evidence="5" type="ORF">Fuma_03589</name>
</gene>
<protein>
    <submittedName>
        <fullName evidence="5">HTH-type transcriptional repressor YtrA</fullName>
    </submittedName>
</protein>
<dbReference type="SUPFAM" id="SSF46785">
    <property type="entry name" value="Winged helix' DNA-binding domain"/>
    <property type="match status" value="1"/>
</dbReference>
<evidence type="ECO:0000256" key="3">
    <source>
        <dbReference type="ARBA" id="ARBA00023163"/>
    </source>
</evidence>
<organism evidence="5 6">
    <name type="scientific">Fuerstiella marisgermanici</name>
    <dbReference type="NCBI Taxonomy" id="1891926"/>
    <lineage>
        <taxon>Bacteria</taxon>
        <taxon>Pseudomonadati</taxon>
        <taxon>Planctomycetota</taxon>
        <taxon>Planctomycetia</taxon>
        <taxon>Planctomycetales</taxon>
        <taxon>Planctomycetaceae</taxon>
        <taxon>Fuerstiella</taxon>
    </lineage>
</organism>
<dbReference type="AlphaFoldDB" id="A0A1P8WIU3"/>
<dbReference type="PROSITE" id="PS50949">
    <property type="entry name" value="HTH_GNTR"/>
    <property type="match status" value="1"/>
</dbReference>
<reference evidence="5 6" key="1">
    <citation type="journal article" date="2016" name="Front. Microbiol.">
        <title>Fuerstia marisgermanicae gen. nov., sp. nov., an Unusual Member of the Phylum Planctomycetes from the German Wadden Sea.</title>
        <authorList>
            <person name="Kohn T."/>
            <person name="Heuer A."/>
            <person name="Jogler M."/>
            <person name="Vollmers J."/>
            <person name="Boedeker C."/>
            <person name="Bunk B."/>
            <person name="Rast P."/>
            <person name="Borchert D."/>
            <person name="Glockner I."/>
            <person name="Freese H.M."/>
            <person name="Klenk H.P."/>
            <person name="Overmann J."/>
            <person name="Kaster A.K."/>
            <person name="Rohde M."/>
            <person name="Wiegand S."/>
            <person name="Jogler C."/>
        </authorList>
    </citation>
    <scope>NUCLEOTIDE SEQUENCE [LARGE SCALE GENOMIC DNA]</scope>
    <source>
        <strain evidence="5 6">NH11</strain>
    </source>
</reference>
<dbReference type="Proteomes" id="UP000187735">
    <property type="component" value="Chromosome"/>
</dbReference>